<feature type="domain" description="AAA+ ATPase" evidence="2">
    <location>
        <begin position="56"/>
        <end position="192"/>
    </location>
</feature>
<dbReference type="InterPro" id="IPR027417">
    <property type="entry name" value="P-loop_NTPase"/>
</dbReference>
<accession>A0ABP8DFZ2</accession>
<dbReference type="SUPFAM" id="SSF52540">
    <property type="entry name" value="P-loop containing nucleoside triphosphate hydrolases"/>
    <property type="match status" value="1"/>
</dbReference>
<evidence type="ECO:0000313" key="3">
    <source>
        <dbReference type="EMBL" id="GAA4255043.1"/>
    </source>
</evidence>
<dbReference type="Proteomes" id="UP001500620">
    <property type="component" value="Unassembled WGS sequence"/>
</dbReference>
<proteinExistence type="predicted"/>
<feature type="region of interest" description="Disordered" evidence="1">
    <location>
        <begin position="1"/>
        <end position="33"/>
    </location>
</feature>
<name>A0ABP8DFZ2_9ACTN</name>
<sequence>MTVETTRMGMADSKLGPGATSGPVGSADGQGTGEMVKGTYRELAAEVLARPARLGAVRLVGVDGRAGSGKTTFARRLAEELQKSRRVTVLNTDDYLDGWAKMLIWQPRLREWVFEPFRRGEAGAYRRYDWGLERLLDDWTAIEPPDVLIVEGVGSASVAMRGDLTLSVLVDAPRELRLRRGLERDGEALRPEWERWMASEDGHFAEDATPESVDVLVDGAPMEAHDPEIEYIIGTIGWTAGATLGDDPVSRPDGEEQSG</sequence>
<dbReference type="Pfam" id="PF13238">
    <property type="entry name" value="AAA_18"/>
    <property type="match status" value="1"/>
</dbReference>
<protein>
    <recommendedName>
        <fullName evidence="2">AAA+ ATPase domain-containing protein</fullName>
    </recommendedName>
</protein>
<evidence type="ECO:0000256" key="1">
    <source>
        <dbReference type="SAM" id="MobiDB-lite"/>
    </source>
</evidence>
<reference evidence="4" key="1">
    <citation type="journal article" date="2019" name="Int. J. Syst. Evol. Microbiol.">
        <title>The Global Catalogue of Microorganisms (GCM) 10K type strain sequencing project: providing services to taxonomists for standard genome sequencing and annotation.</title>
        <authorList>
            <consortium name="The Broad Institute Genomics Platform"/>
            <consortium name="The Broad Institute Genome Sequencing Center for Infectious Disease"/>
            <person name="Wu L."/>
            <person name="Ma J."/>
        </authorList>
    </citation>
    <scope>NUCLEOTIDE SEQUENCE [LARGE SCALE GENOMIC DNA]</scope>
    <source>
        <strain evidence="4">JCM 17441</strain>
    </source>
</reference>
<comment type="caution">
    <text evidence="3">The sequence shown here is derived from an EMBL/GenBank/DDBJ whole genome shotgun (WGS) entry which is preliminary data.</text>
</comment>
<dbReference type="EMBL" id="BAABAT010000020">
    <property type="protein sequence ID" value="GAA4255043.1"/>
    <property type="molecule type" value="Genomic_DNA"/>
</dbReference>
<evidence type="ECO:0000313" key="4">
    <source>
        <dbReference type="Proteomes" id="UP001500620"/>
    </source>
</evidence>
<dbReference type="RefSeq" id="WP_345132036.1">
    <property type="nucleotide sequence ID" value="NZ_BAABAT010000020.1"/>
</dbReference>
<organism evidence="3 4">
    <name type="scientific">Dactylosporangium darangshiense</name>
    <dbReference type="NCBI Taxonomy" id="579108"/>
    <lineage>
        <taxon>Bacteria</taxon>
        <taxon>Bacillati</taxon>
        <taxon>Actinomycetota</taxon>
        <taxon>Actinomycetes</taxon>
        <taxon>Micromonosporales</taxon>
        <taxon>Micromonosporaceae</taxon>
        <taxon>Dactylosporangium</taxon>
    </lineage>
</organism>
<dbReference type="Gene3D" id="3.40.50.300">
    <property type="entry name" value="P-loop containing nucleotide triphosphate hydrolases"/>
    <property type="match status" value="1"/>
</dbReference>
<dbReference type="InterPro" id="IPR003593">
    <property type="entry name" value="AAA+_ATPase"/>
</dbReference>
<evidence type="ECO:0000259" key="2">
    <source>
        <dbReference type="SMART" id="SM00382"/>
    </source>
</evidence>
<dbReference type="SMART" id="SM00382">
    <property type="entry name" value="AAA"/>
    <property type="match status" value="1"/>
</dbReference>
<gene>
    <name evidence="3" type="ORF">GCM10022255_062160</name>
</gene>
<keyword evidence="4" id="KW-1185">Reference proteome</keyword>